<gene>
    <name evidence="2" type="primary">LOC108680860</name>
</gene>
<name>A0A8B7PGJ2_HYAAZ</name>
<sequence length="259" mass="30297">MNSGIICSYWSYLSKAIASEEVRKNQIKKNHHAPKRYISFLYQDESGRIKVEEDDSNKMIAVMGNRRIKSSQVTGRFFKQAVPRRLGTIKNPHETEIHVHHIIPQCKIKLSIIEWQKRSTEEFDANLEEYLNLPPIRQIFVNSLLEKKTRDGKVFLNKPECTGINLYNAICWYPRNLVRGPHRVLRNKDPLENFDTEIFSVQSVNYQYACTKAWNAIQNNSENSDKDLFRICVEALGDLEMPEVRWVKGENGKYDAQKY</sequence>
<dbReference type="Proteomes" id="UP000694843">
    <property type="component" value="Unplaced"/>
</dbReference>
<dbReference type="GeneID" id="108680860"/>
<evidence type="ECO:0000313" key="1">
    <source>
        <dbReference type="Proteomes" id="UP000694843"/>
    </source>
</evidence>
<keyword evidence="1" id="KW-1185">Reference proteome</keyword>
<dbReference type="AlphaFoldDB" id="A0A8B7PGJ2"/>
<proteinExistence type="predicted"/>
<dbReference type="RefSeq" id="XP_018025264.1">
    <property type="nucleotide sequence ID" value="XM_018169775.2"/>
</dbReference>
<reference evidence="2" key="1">
    <citation type="submission" date="2025-08" db="UniProtKB">
        <authorList>
            <consortium name="RefSeq"/>
        </authorList>
    </citation>
    <scope>IDENTIFICATION</scope>
    <source>
        <tissue evidence="2">Whole organism</tissue>
    </source>
</reference>
<protein>
    <submittedName>
        <fullName evidence="2">Uncharacterized protein LOC108680860 isoform X1</fullName>
    </submittedName>
</protein>
<evidence type="ECO:0000313" key="2">
    <source>
        <dbReference type="RefSeq" id="XP_018025264.1"/>
    </source>
</evidence>
<organism evidence="1 2">
    <name type="scientific">Hyalella azteca</name>
    <name type="common">Amphipod</name>
    <dbReference type="NCBI Taxonomy" id="294128"/>
    <lineage>
        <taxon>Eukaryota</taxon>
        <taxon>Metazoa</taxon>
        <taxon>Ecdysozoa</taxon>
        <taxon>Arthropoda</taxon>
        <taxon>Crustacea</taxon>
        <taxon>Multicrustacea</taxon>
        <taxon>Malacostraca</taxon>
        <taxon>Eumalacostraca</taxon>
        <taxon>Peracarida</taxon>
        <taxon>Amphipoda</taxon>
        <taxon>Senticaudata</taxon>
        <taxon>Talitrida</taxon>
        <taxon>Talitroidea</taxon>
        <taxon>Hyalellidae</taxon>
        <taxon>Hyalella</taxon>
    </lineage>
</organism>
<dbReference type="KEGG" id="hazt:108680860"/>
<accession>A0A8B7PGJ2</accession>